<dbReference type="Proteomes" id="UP000018291">
    <property type="component" value="Unassembled WGS sequence"/>
</dbReference>
<organism evidence="2 3">
    <name type="scientific">Candidatus Neomicrothrix parvicella RN1</name>
    <dbReference type="NCBI Taxonomy" id="1229780"/>
    <lineage>
        <taxon>Bacteria</taxon>
        <taxon>Bacillati</taxon>
        <taxon>Actinomycetota</taxon>
        <taxon>Acidimicrobiia</taxon>
        <taxon>Acidimicrobiales</taxon>
        <taxon>Microthrixaceae</taxon>
        <taxon>Candidatus Neomicrothrix</taxon>
    </lineage>
</organism>
<keyword evidence="1" id="KW-0472">Membrane</keyword>
<evidence type="ECO:0000313" key="3">
    <source>
        <dbReference type="Proteomes" id="UP000018291"/>
    </source>
</evidence>
<dbReference type="EMBL" id="CANL01000002">
    <property type="protein sequence ID" value="CCM62291.1"/>
    <property type="molecule type" value="Genomic_DNA"/>
</dbReference>
<proteinExistence type="predicted"/>
<keyword evidence="1" id="KW-1133">Transmembrane helix</keyword>
<protein>
    <submittedName>
        <fullName evidence="2">Uncharacterized protein</fullName>
    </submittedName>
</protein>
<keyword evidence="3" id="KW-1185">Reference proteome</keyword>
<gene>
    <name evidence="2" type="ORF">BN381_100178</name>
</gene>
<keyword evidence="1" id="KW-0812">Transmembrane</keyword>
<dbReference type="AlphaFoldDB" id="R4YZ82"/>
<accession>R4YZ82</accession>
<reference evidence="2 3" key="1">
    <citation type="journal article" date="2013" name="ISME J.">
        <title>Metabolic model for the filamentous 'Candidatus Microthrix parvicella' based on genomic and metagenomic analyses.</title>
        <authorList>
            <person name="Jon McIlroy S."/>
            <person name="Kristiansen R."/>
            <person name="Albertsen M."/>
            <person name="Michael Karst S."/>
            <person name="Rossetti S."/>
            <person name="Lund Nielsen J."/>
            <person name="Tandoi V."/>
            <person name="James Seviour R."/>
            <person name="Nielsen P.H."/>
        </authorList>
    </citation>
    <scope>NUCLEOTIDE SEQUENCE [LARGE SCALE GENOMIC DNA]</scope>
    <source>
        <strain evidence="2 3">RN1</strain>
    </source>
</reference>
<dbReference type="STRING" id="1229780.BN381_100178"/>
<feature type="transmembrane region" description="Helical" evidence="1">
    <location>
        <begin position="193"/>
        <end position="213"/>
    </location>
</feature>
<feature type="transmembrane region" description="Helical" evidence="1">
    <location>
        <begin position="219"/>
        <end position="236"/>
    </location>
</feature>
<evidence type="ECO:0000256" key="1">
    <source>
        <dbReference type="SAM" id="Phobius"/>
    </source>
</evidence>
<name>R4YZ82_9ACTN</name>
<dbReference type="HOGENOM" id="CLU_1136424_0_0_11"/>
<evidence type="ECO:0000313" key="2">
    <source>
        <dbReference type="EMBL" id="CCM62291.1"/>
    </source>
</evidence>
<sequence>MEVTPDGIVADDESQTIEISADPAEGISIASDEAAEVTLGIPGRSTADGVKIGDSLVYQDAATDSTVVARPTEDGAQALIVLDSPAAPSRFVFPIEVAGSPVELRAGSDGSVEIFAQGSTFGTRGAACAVYAAAIVYQANRASNRGMCLKLKYPRFGPKATCRTSTRAGSVADMRLLTLREIKEFTYSNLRGLAAGLIVLLVAGLILGSWLHYQFGEGWAAAAVVSLIPIHYFWVCHQVGQFER</sequence>
<comment type="caution">
    <text evidence="2">The sequence shown here is derived from an EMBL/GenBank/DDBJ whole genome shotgun (WGS) entry which is preliminary data.</text>
</comment>